<evidence type="ECO:0000313" key="1">
    <source>
        <dbReference type="EMBL" id="CAA9586257.1"/>
    </source>
</evidence>
<dbReference type="Pfam" id="PF12974">
    <property type="entry name" value="Phosphonate-bd"/>
    <property type="match status" value="1"/>
</dbReference>
<dbReference type="SUPFAM" id="SSF53850">
    <property type="entry name" value="Periplasmic binding protein-like II"/>
    <property type="match status" value="1"/>
</dbReference>
<protein>
    <submittedName>
        <fullName evidence="1">ABC transporter, substrate-binding protein (Cluster 12, methionine/phosphonates)</fullName>
    </submittedName>
</protein>
<dbReference type="AlphaFoldDB" id="A0A6J4VSD5"/>
<dbReference type="PANTHER" id="PTHR35841:SF1">
    <property type="entry name" value="PHOSPHONATES-BINDING PERIPLASMIC PROTEIN"/>
    <property type="match status" value="1"/>
</dbReference>
<gene>
    <name evidence="1" type="ORF">AVDCRST_MAG81-3871</name>
</gene>
<dbReference type="PANTHER" id="PTHR35841">
    <property type="entry name" value="PHOSPHONATES-BINDING PERIPLASMIC PROTEIN"/>
    <property type="match status" value="1"/>
</dbReference>
<organism evidence="1">
    <name type="scientific">uncultured Synechococcales cyanobacterium</name>
    <dbReference type="NCBI Taxonomy" id="1936017"/>
    <lineage>
        <taxon>Bacteria</taxon>
        <taxon>Bacillati</taxon>
        <taxon>Cyanobacteriota</taxon>
        <taxon>Cyanophyceae</taxon>
        <taxon>Synechococcales</taxon>
        <taxon>environmental samples</taxon>
    </lineage>
</organism>
<reference evidence="1" key="1">
    <citation type="submission" date="2020-02" db="EMBL/GenBank/DDBJ databases">
        <authorList>
            <person name="Meier V. D."/>
        </authorList>
    </citation>
    <scope>NUCLEOTIDE SEQUENCE</scope>
    <source>
        <strain evidence="1">AVDCRST_MAG81</strain>
    </source>
</reference>
<accession>A0A6J4VSD5</accession>
<dbReference type="PROSITE" id="PS51257">
    <property type="entry name" value="PROKAR_LIPOPROTEIN"/>
    <property type="match status" value="1"/>
</dbReference>
<proteinExistence type="predicted"/>
<dbReference type="EMBL" id="CADCWO010000202">
    <property type="protein sequence ID" value="CAA9586257.1"/>
    <property type="molecule type" value="Genomic_DNA"/>
</dbReference>
<sequence>MSLRFSRRSFLFQLLLFLTACGGKSTQSQGNELIVGVVSYDEGQEAINRYTNFTNYLGEETKSLIRLEPTFNENKALERIRSRGWSLVFAPPGLAAIAIAQEQYLPLFPLEGVNNLRSVLVVRKDSPIRSLKELQNKTVALGQLGSATGYYLPLYNLYGLTLSELLLAPTPKTVLEWVAEGKAAAGALSKNEFDTYSQQLSKTQFSVLYTDPHKVPPGAVLIGPDIERNRQEQIRRVMSEAPSVLTQEAGYIPNSPAPNYRYMITVVERVKSISTQVEEKPARLV</sequence>
<dbReference type="Gene3D" id="3.40.190.10">
    <property type="entry name" value="Periplasmic binding protein-like II"/>
    <property type="match status" value="2"/>
</dbReference>
<name>A0A6J4VSD5_9CYAN</name>